<dbReference type="RefSeq" id="WP_344112425.1">
    <property type="nucleotide sequence ID" value="NZ_BAAANE010000005.1"/>
</dbReference>
<dbReference type="InterPro" id="IPR001789">
    <property type="entry name" value="Sig_transdc_resp-reg_receiver"/>
</dbReference>
<dbReference type="SUPFAM" id="SSF52172">
    <property type="entry name" value="CheY-like"/>
    <property type="match status" value="1"/>
</dbReference>
<reference evidence="6 7" key="1">
    <citation type="journal article" date="2019" name="Int. J. Syst. Evol. Microbiol.">
        <title>The Global Catalogue of Microorganisms (GCM) 10K type strain sequencing project: providing services to taxonomists for standard genome sequencing and annotation.</title>
        <authorList>
            <consortium name="The Broad Institute Genomics Platform"/>
            <consortium name="The Broad Institute Genome Sequencing Center for Infectious Disease"/>
            <person name="Wu L."/>
            <person name="Ma J."/>
        </authorList>
    </citation>
    <scope>NUCLEOTIDE SEQUENCE [LARGE SCALE GENOMIC DNA]</scope>
    <source>
        <strain evidence="6 7">JCM 14306</strain>
    </source>
</reference>
<dbReference type="PANTHER" id="PTHR43214">
    <property type="entry name" value="TWO-COMPONENT RESPONSE REGULATOR"/>
    <property type="match status" value="1"/>
</dbReference>
<evidence type="ECO:0000256" key="3">
    <source>
        <dbReference type="PROSITE-ProRule" id="PRU00169"/>
    </source>
</evidence>
<evidence type="ECO:0000256" key="1">
    <source>
        <dbReference type="ARBA" id="ARBA00022553"/>
    </source>
</evidence>
<proteinExistence type="predicted"/>
<dbReference type="Gene3D" id="3.40.50.2300">
    <property type="match status" value="1"/>
</dbReference>
<dbReference type="PROSITE" id="PS50043">
    <property type="entry name" value="HTH_LUXR_2"/>
    <property type="match status" value="1"/>
</dbReference>
<accession>A0ABN2FCS5</accession>
<evidence type="ECO:0000259" key="4">
    <source>
        <dbReference type="PROSITE" id="PS50043"/>
    </source>
</evidence>
<keyword evidence="2" id="KW-0238">DNA-binding</keyword>
<dbReference type="Pfam" id="PF00196">
    <property type="entry name" value="GerE"/>
    <property type="match status" value="1"/>
</dbReference>
<feature type="domain" description="Response regulatory" evidence="5">
    <location>
        <begin position="3"/>
        <end position="119"/>
    </location>
</feature>
<sequence>MIRVLIVDDHAIVRTGLAQLLGTTDDLELVGAAADGAEAVTMATELEPDVILMDLSMPGTDGISATAQIVAVAPSAHVVVLTSFSDQARILDALQAGAEGYLLKHSEPEVILAGIREVVSGGSPLDPKAARVLLTNRRSPGPETKLTEREQEVLEMVGAGLPNKSIARRLGISERTVKAHLTNVYQRLGVTDRTQAALWAQRHAQRRTD</sequence>
<dbReference type="PROSITE" id="PS00622">
    <property type="entry name" value="HTH_LUXR_1"/>
    <property type="match status" value="1"/>
</dbReference>
<dbReference type="EMBL" id="BAAANE010000005">
    <property type="protein sequence ID" value="GAA1640895.1"/>
    <property type="molecule type" value="Genomic_DNA"/>
</dbReference>
<feature type="modified residue" description="4-aspartylphosphate" evidence="3">
    <location>
        <position position="54"/>
    </location>
</feature>
<dbReference type="SUPFAM" id="SSF46894">
    <property type="entry name" value="C-terminal effector domain of the bipartite response regulators"/>
    <property type="match status" value="1"/>
</dbReference>
<dbReference type="CDD" id="cd17535">
    <property type="entry name" value="REC_NarL-like"/>
    <property type="match status" value="1"/>
</dbReference>
<dbReference type="InterPro" id="IPR039420">
    <property type="entry name" value="WalR-like"/>
</dbReference>
<feature type="domain" description="HTH luxR-type" evidence="4">
    <location>
        <begin position="139"/>
        <end position="204"/>
    </location>
</feature>
<keyword evidence="7" id="KW-1185">Reference proteome</keyword>
<keyword evidence="1 3" id="KW-0597">Phosphoprotein</keyword>
<dbReference type="InterPro" id="IPR000792">
    <property type="entry name" value="Tscrpt_reg_LuxR_C"/>
</dbReference>
<evidence type="ECO:0000256" key="2">
    <source>
        <dbReference type="ARBA" id="ARBA00023125"/>
    </source>
</evidence>
<dbReference type="CDD" id="cd06170">
    <property type="entry name" value="LuxR_C_like"/>
    <property type="match status" value="1"/>
</dbReference>
<dbReference type="Proteomes" id="UP001501319">
    <property type="component" value="Unassembled WGS sequence"/>
</dbReference>
<dbReference type="InterPro" id="IPR016032">
    <property type="entry name" value="Sig_transdc_resp-reg_C-effctor"/>
</dbReference>
<evidence type="ECO:0000313" key="6">
    <source>
        <dbReference type="EMBL" id="GAA1640895.1"/>
    </source>
</evidence>
<evidence type="ECO:0000313" key="7">
    <source>
        <dbReference type="Proteomes" id="UP001501319"/>
    </source>
</evidence>
<comment type="caution">
    <text evidence="6">The sequence shown here is derived from an EMBL/GenBank/DDBJ whole genome shotgun (WGS) entry which is preliminary data.</text>
</comment>
<dbReference type="PANTHER" id="PTHR43214:SF43">
    <property type="entry name" value="TWO-COMPONENT RESPONSE REGULATOR"/>
    <property type="match status" value="1"/>
</dbReference>
<gene>
    <name evidence="6" type="ORF">GCM10009744_33520</name>
</gene>
<dbReference type="InterPro" id="IPR011006">
    <property type="entry name" value="CheY-like_superfamily"/>
</dbReference>
<protein>
    <submittedName>
        <fullName evidence="6">Response regulator transcription factor</fullName>
    </submittedName>
</protein>
<dbReference type="PROSITE" id="PS50110">
    <property type="entry name" value="RESPONSE_REGULATORY"/>
    <property type="match status" value="1"/>
</dbReference>
<dbReference type="SMART" id="SM00421">
    <property type="entry name" value="HTH_LUXR"/>
    <property type="match status" value="1"/>
</dbReference>
<organism evidence="6 7">
    <name type="scientific">Kribbella alba</name>
    <dbReference type="NCBI Taxonomy" id="190197"/>
    <lineage>
        <taxon>Bacteria</taxon>
        <taxon>Bacillati</taxon>
        <taxon>Actinomycetota</taxon>
        <taxon>Actinomycetes</taxon>
        <taxon>Propionibacteriales</taxon>
        <taxon>Kribbellaceae</taxon>
        <taxon>Kribbella</taxon>
    </lineage>
</organism>
<evidence type="ECO:0000259" key="5">
    <source>
        <dbReference type="PROSITE" id="PS50110"/>
    </source>
</evidence>
<name>A0ABN2FCS5_9ACTN</name>
<dbReference type="InterPro" id="IPR058245">
    <property type="entry name" value="NreC/VraR/RcsB-like_REC"/>
</dbReference>
<dbReference type="Pfam" id="PF00072">
    <property type="entry name" value="Response_reg"/>
    <property type="match status" value="1"/>
</dbReference>
<dbReference type="SMART" id="SM00448">
    <property type="entry name" value="REC"/>
    <property type="match status" value="1"/>
</dbReference>
<dbReference type="PRINTS" id="PR00038">
    <property type="entry name" value="HTHLUXR"/>
</dbReference>